<feature type="signal peptide" evidence="1">
    <location>
        <begin position="1"/>
        <end position="22"/>
    </location>
</feature>
<protein>
    <submittedName>
        <fullName evidence="3">DUF2147 domain-containing protein</fullName>
    </submittedName>
</protein>
<name>A0ABT1BI13_9BURK</name>
<sequence length="160" mass="17200">MPIARTAAVLALTLSLSPALRAADSGDDFLGTWRTAQGDAVIQLQRCAIYHGGPPTGLCGVIVWESEVGKPNRTSPVDCNRKIFEAARFDNGVWKDGWAFDTRKRKAYNAKLRLKDGHVHVRAYVGSEVNGETEIFTRVTEVPTGCEGVQPGSALVGGGM</sequence>
<evidence type="ECO:0000313" key="4">
    <source>
        <dbReference type="Proteomes" id="UP001204851"/>
    </source>
</evidence>
<gene>
    <name evidence="3" type="ORF">M0L44_02335</name>
</gene>
<proteinExistence type="predicted"/>
<organism evidence="3 4">
    <name type="scientific">Ideonella oryzae</name>
    <dbReference type="NCBI Taxonomy" id="2937441"/>
    <lineage>
        <taxon>Bacteria</taxon>
        <taxon>Pseudomonadati</taxon>
        <taxon>Pseudomonadota</taxon>
        <taxon>Betaproteobacteria</taxon>
        <taxon>Burkholderiales</taxon>
        <taxon>Sphaerotilaceae</taxon>
        <taxon>Ideonella</taxon>
    </lineage>
</organism>
<feature type="domain" description="DUF2147" evidence="2">
    <location>
        <begin position="31"/>
        <end position="138"/>
    </location>
</feature>
<dbReference type="Proteomes" id="UP001204851">
    <property type="component" value="Unassembled WGS sequence"/>
</dbReference>
<dbReference type="Gene3D" id="2.40.128.520">
    <property type="match status" value="1"/>
</dbReference>
<evidence type="ECO:0000313" key="3">
    <source>
        <dbReference type="EMBL" id="MCO5975559.1"/>
    </source>
</evidence>
<accession>A0ABT1BI13</accession>
<dbReference type="EMBL" id="JAMXMC010000001">
    <property type="protein sequence ID" value="MCO5975559.1"/>
    <property type="molecule type" value="Genomic_DNA"/>
</dbReference>
<dbReference type="InterPro" id="IPR019223">
    <property type="entry name" value="DUF2147"/>
</dbReference>
<keyword evidence="1" id="KW-0732">Signal</keyword>
<comment type="caution">
    <text evidence="3">The sequence shown here is derived from an EMBL/GenBank/DDBJ whole genome shotgun (WGS) entry which is preliminary data.</text>
</comment>
<dbReference type="Pfam" id="PF09917">
    <property type="entry name" value="DUF2147"/>
    <property type="match status" value="1"/>
</dbReference>
<reference evidence="3 4" key="1">
    <citation type="submission" date="2022-06" db="EMBL/GenBank/DDBJ databases">
        <title>Ideonella sp. NS12-5 Genome sequencing and assembly.</title>
        <authorList>
            <person name="Jung Y."/>
        </authorList>
    </citation>
    <scope>NUCLEOTIDE SEQUENCE [LARGE SCALE GENOMIC DNA]</scope>
    <source>
        <strain evidence="3 4">NS12-5</strain>
    </source>
</reference>
<feature type="chain" id="PRO_5046939513" evidence="1">
    <location>
        <begin position="23"/>
        <end position="160"/>
    </location>
</feature>
<evidence type="ECO:0000256" key="1">
    <source>
        <dbReference type="SAM" id="SignalP"/>
    </source>
</evidence>
<keyword evidence="4" id="KW-1185">Reference proteome</keyword>
<dbReference type="RefSeq" id="WP_252767988.1">
    <property type="nucleotide sequence ID" value="NZ_JAMXMC010000001.1"/>
</dbReference>
<evidence type="ECO:0000259" key="2">
    <source>
        <dbReference type="Pfam" id="PF09917"/>
    </source>
</evidence>